<name>W0FNE0_9BACT</name>
<dbReference type="AlphaFoldDB" id="W0FNE0"/>
<proteinExistence type="predicted"/>
<protein>
    <submittedName>
        <fullName evidence="1">Uncharacterized protein</fullName>
    </submittedName>
</protein>
<dbReference type="EMBL" id="KC246813">
    <property type="protein sequence ID" value="AHF24989.1"/>
    <property type="molecule type" value="Genomic_DNA"/>
</dbReference>
<organism evidence="1">
    <name type="scientific">uncultured bacterium Contig1753</name>
    <dbReference type="NCBI Taxonomy" id="1393498"/>
    <lineage>
        <taxon>Bacteria</taxon>
        <taxon>environmental samples</taxon>
    </lineage>
</organism>
<accession>W0FNE0</accession>
<sequence>MRINGLENRYSLTEKTEYVIRTGFVTDHSKSSQK</sequence>
<evidence type="ECO:0000313" key="1">
    <source>
        <dbReference type="EMBL" id="AHF24989.1"/>
    </source>
</evidence>
<reference evidence="1" key="1">
    <citation type="journal article" date="2013" name="PLoS ONE">
        <title>Metagenomic insights into the carbohydrate-active enzymes carried by the microorganisms adhering to solid digesta in the rumen of cows.</title>
        <authorList>
            <person name="Wang L."/>
            <person name="Hatem A."/>
            <person name="Catalyurek U.V."/>
            <person name="Morrison M."/>
            <person name="Yu Z."/>
        </authorList>
    </citation>
    <scope>NUCLEOTIDE SEQUENCE</scope>
</reference>